<dbReference type="Gene3D" id="3.90.550.10">
    <property type="entry name" value="Spore Coat Polysaccharide Biosynthesis Protein SpsA, Chain A"/>
    <property type="match status" value="1"/>
</dbReference>
<dbReference type="GO" id="GO:0016758">
    <property type="term" value="F:hexosyltransferase activity"/>
    <property type="evidence" value="ECO:0007669"/>
    <property type="project" value="UniProtKB-ARBA"/>
</dbReference>
<evidence type="ECO:0000313" key="3">
    <source>
        <dbReference type="Proteomes" id="UP000305751"/>
    </source>
</evidence>
<proteinExistence type="predicted"/>
<protein>
    <submittedName>
        <fullName evidence="2">Glycosyltransferase family 2 protein</fullName>
    </submittedName>
</protein>
<name>A0A4S2AYV0_9BACE</name>
<sequence>MIATPLVSIITPCYNGESYLERYFNSVLNQTYSNLELIFINDGSIDRTEEIALSYQNIFEQKGIRYVYLYQENAGQAAALNRGLKLFNGKYLTWPDADDEMSSDCIEKKVTFLETHPELQMVRSNGFYVNKDTGVKVRIADNEKVSKIPTDIFEDLLLVKTYGCNGCYMITRMLLLECYPDRDICESRVGQNWQLLVPAASRSLCGYIDENLYIIYEHGDSHSRKERSTMQLYQRWSEFTDVLCRALMVSKCDVKRYSRLVYWNKARQMFYIAVSVRDCKMLKRTIRDMASNGHVSLREWFLFIKCILICSVKCIH</sequence>
<evidence type="ECO:0000259" key="1">
    <source>
        <dbReference type="Pfam" id="PF00535"/>
    </source>
</evidence>
<keyword evidence="3" id="KW-1185">Reference proteome</keyword>
<dbReference type="InterPro" id="IPR029044">
    <property type="entry name" value="Nucleotide-diphossugar_trans"/>
</dbReference>
<organism evidence="2 3">
    <name type="scientific">Bacteroides acidifaciens</name>
    <dbReference type="NCBI Taxonomy" id="85831"/>
    <lineage>
        <taxon>Bacteria</taxon>
        <taxon>Pseudomonadati</taxon>
        <taxon>Bacteroidota</taxon>
        <taxon>Bacteroidia</taxon>
        <taxon>Bacteroidales</taxon>
        <taxon>Bacteroidaceae</taxon>
        <taxon>Bacteroides</taxon>
    </lineage>
</organism>
<dbReference type="Pfam" id="PF00535">
    <property type="entry name" value="Glycos_transf_2"/>
    <property type="match status" value="1"/>
</dbReference>
<dbReference type="RefSeq" id="WP_136013851.1">
    <property type="nucleotide sequence ID" value="NZ_CANSQH010000016.1"/>
</dbReference>
<dbReference type="EMBL" id="SRZA01000010">
    <property type="protein sequence ID" value="TGY06788.1"/>
    <property type="molecule type" value="Genomic_DNA"/>
</dbReference>
<gene>
    <name evidence="2" type="ORF">E5356_05690</name>
</gene>
<dbReference type="PANTHER" id="PTHR22916">
    <property type="entry name" value="GLYCOSYLTRANSFERASE"/>
    <property type="match status" value="1"/>
</dbReference>
<evidence type="ECO:0000313" key="2">
    <source>
        <dbReference type="EMBL" id="TGY06788.1"/>
    </source>
</evidence>
<dbReference type="CDD" id="cd00761">
    <property type="entry name" value="Glyco_tranf_GTA_type"/>
    <property type="match status" value="1"/>
</dbReference>
<keyword evidence="2" id="KW-0808">Transferase</keyword>
<accession>A0A4S2AYV0</accession>
<dbReference type="SUPFAM" id="SSF53448">
    <property type="entry name" value="Nucleotide-diphospho-sugar transferases"/>
    <property type="match status" value="1"/>
</dbReference>
<dbReference type="AlphaFoldDB" id="A0A4S2AYV0"/>
<reference evidence="2 3" key="1">
    <citation type="submission" date="2019-04" db="EMBL/GenBank/DDBJ databases">
        <title>Microbes associate with the intestines of laboratory mice.</title>
        <authorList>
            <person name="Navarre W."/>
            <person name="Wong E."/>
            <person name="Huang K."/>
            <person name="Tropini C."/>
            <person name="Ng K."/>
            <person name="Yu B."/>
        </authorList>
    </citation>
    <scope>NUCLEOTIDE SEQUENCE [LARGE SCALE GENOMIC DNA]</scope>
    <source>
        <strain evidence="2 3">NM70_E10</strain>
    </source>
</reference>
<feature type="domain" description="Glycosyltransferase 2-like" evidence="1">
    <location>
        <begin position="8"/>
        <end position="176"/>
    </location>
</feature>
<dbReference type="InterPro" id="IPR001173">
    <property type="entry name" value="Glyco_trans_2-like"/>
</dbReference>
<dbReference type="PANTHER" id="PTHR22916:SF3">
    <property type="entry name" value="UDP-GLCNAC:BETAGAL BETA-1,3-N-ACETYLGLUCOSAMINYLTRANSFERASE-LIKE PROTEIN 1"/>
    <property type="match status" value="1"/>
</dbReference>
<dbReference type="Proteomes" id="UP000305751">
    <property type="component" value="Unassembled WGS sequence"/>
</dbReference>
<comment type="caution">
    <text evidence="2">The sequence shown here is derived from an EMBL/GenBank/DDBJ whole genome shotgun (WGS) entry which is preliminary data.</text>
</comment>